<comment type="caution">
    <text evidence="2">The sequence shown here is derived from an EMBL/GenBank/DDBJ whole genome shotgun (WGS) entry which is preliminary data.</text>
</comment>
<dbReference type="InterPro" id="IPR051781">
    <property type="entry name" value="Metallo-dep_Hydrolase"/>
</dbReference>
<name>A0A5J4L086_9ZZZZ</name>
<feature type="domain" description="Amidohydrolase-related" evidence="1">
    <location>
        <begin position="31"/>
        <end position="271"/>
    </location>
</feature>
<evidence type="ECO:0000313" key="2">
    <source>
        <dbReference type="EMBL" id="GER93153.1"/>
    </source>
</evidence>
<dbReference type="AlphaFoldDB" id="A0A5J4L086"/>
<reference evidence="2" key="1">
    <citation type="submission" date="2019-10" db="EMBL/GenBank/DDBJ databases">
        <title>Metagenomic sequencing of thiosulfate-disproportionating enrichment culture.</title>
        <authorList>
            <person name="Umezawa K."/>
            <person name="Kojima H."/>
            <person name="Fukui M."/>
        </authorList>
    </citation>
    <scope>NUCLEOTIDE SEQUENCE</scope>
    <source>
        <strain evidence="2">45J</strain>
    </source>
</reference>
<organism evidence="2">
    <name type="scientific">hot springs metagenome</name>
    <dbReference type="NCBI Taxonomy" id="433727"/>
    <lineage>
        <taxon>unclassified sequences</taxon>
        <taxon>metagenomes</taxon>
        <taxon>ecological metagenomes</taxon>
    </lineage>
</organism>
<sequence>MIIPPFKDHHIHFVINGRLPTKKELFFIRDSLIQHGIFSVNDMGHKSGIGLEAKKILNKCLNIESAVYAVYKKGTYGVFLGKGVSDIGDIKNVIQEIQNTKADFLKIVNSGIVSPRNGGMITPGGFTLNELRLICSYAKEIGIDKISCHVNGDASIKDAITSGVSCIEHGYFISDETLLMMKEMNVSWTPTVYAMLSFASCTSGHERQYIESIVEKHLSSINHAASMGIRLCIGTDSGAKAIKHGGSFFEEMRLFKRAGLSLKQILNAACMDKEEIDRGNYLVIKEDFIDAKKIEAVFANARQIF</sequence>
<dbReference type="Gene3D" id="3.20.20.140">
    <property type="entry name" value="Metal-dependent hydrolases"/>
    <property type="match status" value="1"/>
</dbReference>
<accession>A0A5J4L086</accession>
<evidence type="ECO:0000259" key="1">
    <source>
        <dbReference type="Pfam" id="PF01979"/>
    </source>
</evidence>
<dbReference type="InterPro" id="IPR032466">
    <property type="entry name" value="Metal_Hydrolase"/>
</dbReference>
<dbReference type="PANTHER" id="PTHR43135:SF3">
    <property type="entry name" value="ALPHA-D-RIBOSE 1-METHYLPHOSPHONATE 5-TRIPHOSPHATE DIPHOSPHATASE"/>
    <property type="match status" value="1"/>
</dbReference>
<dbReference type="Pfam" id="PF01979">
    <property type="entry name" value="Amidohydro_1"/>
    <property type="match status" value="1"/>
</dbReference>
<proteinExistence type="predicted"/>
<dbReference type="InterPro" id="IPR006680">
    <property type="entry name" value="Amidohydro-rel"/>
</dbReference>
<dbReference type="EMBL" id="BLAB01000001">
    <property type="protein sequence ID" value="GER93153.1"/>
    <property type="molecule type" value="Genomic_DNA"/>
</dbReference>
<dbReference type="GO" id="GO:0016787">
    <property type="term" value="F:hydrolase activity"/>
    <property type="evidence" value="ECO:0007669"/>
    <property type="project" value="InterPro"/>
</dbReference>
<gene>
    <name evidence="2" type="ORF">A45J_0886</name>
</gene>
<dbReference type="PANTHER" id="PTHR43135">
    <property type="entry name" value="ALPHA-D-RIBOSE 1-METHYLPHOSPHONATE 5-TRIPHOSPHATE DIPHOSPHATASE"/>
    <property type="match status" value="1"/>
</dbReference>
<protein>
    <recommendedName>
        <fullName evidence="1">Amidohydrolase-related domain-containing protein</fullName>
    </recommendedName>
</protein>
<dbReference type="SUPFAM" id="SSF51556">
    <property type="entry name" value="Metallo-dependent hydrolases"/>
    <property type="match status" value="1"/>
</dbReference>